<sequence>MPLSSSMSTAKPIKKSFTLPTVCSKQSSTRTFSFISPVLQEELISCLTRVAISEKARRPQCVESLWLPSQAKLSAISSP</sequence>
<name>A0A8X6WEY3_TRICX</name>
<protein>
    <submittedName>
        <fullName evidence="1">Uncharacterized protein</fullName>
    </submittedName>
</protein>
<gene>
    <name evidence="1" type="ORF">TNCV_1897941</name>
</gene>
<dbReference type="EMBL" id="BMAU01021410">
    <property type="protein sequence ID" value="GFY33342.1"/>
    <property type="molecule type" value="Genomic_DNA"/>
</dbReference>
<dbReference type="AlphaFoldDB" id="A0A8X6WEY3"/>
<evidence type="ECO:0000313" key="2">
    <source>
        <dbReference type="Proteomes" id="UP000887159"/>
    </source>
</evidence>
<dbReference type="Proteomes" id="UP000887159">
    <property type="component" value="Unassembled WGS sequence"/>
</dbReference>
<reference evidence="1" key="1">
    <citation type="submission" date="2020-08" db="EMBL/GenBank/DDBJ databases">
        <title>Multicomponent nature underlies the extraordinary mechanical properties of spider dragline silk.</title>
        <authorList>
            <person name="Kono N."/>
            <person name="Nakamura H."/>
            <person name="Mori M."/>
            <person name="Yoshida Y."/>
            <person name="Ohtoshi R."/>
            <person name="Malay A.D."/>
            <person name="Moran D.A.P."/>
            <person name="Tomita M."/>
            <person name="Numata K."/>
            <person name="Arakawa K."/>
        </authorList>
    </citation>
    <scope>NUCLEOTIDE SEQUENCE</scope>
</reference>
<keyword evidence="2" id="KW-1185">Reference proteome</keyword>
<evidence type="ECO:0000313" key="1">
    <source>
        <dbReference type="EMBL" id="GFY33342.1"/>
    </source>
</evidence>
<proteinExistence type="predicted"/>
<accession>A0A8X6WEY3</accession>
<comment type="caution">
    <text evidence="1">The sequence shown here is derived from an EMBL/GenBank/DDBJ whole genome shotgun (WGS) entry which is preliminary data.</text>
</comment>
<organism evidence="1 2">
    <name type="scientific">Trichonephila clavipes</name>
    <name type="common">Golden silk orbweaver</name>
    <name type="synonym">Nephila clavipes</name>
    <dbReference type="NCBI Taxonomy" id="2585209"/>
    <lineage>
        <taxon>Eukaryota</taxon>
        <taxon>Metazoa</taxon>
        <taxon>Ecdysozoa</taxon>
        <taxon>Arthropoda</taxon>
        <taxon>Chelicerata</taxon>
        <taxon>Arachnida</taxon>
        <taxon>Araneae</taxon>
        <taxon>Araneomorphae</taxon>
        <taxon>Entelegynae</taxon>
        <taxon>Araneoidea</taxon>
        <taxon>Nephilidae</taxon>
        <taxon>Trichonephila</taxon>
    </lineage>
</organism>